<feature type="region of interest" description="Disordered" evidence="1">
    <location>
        <begin position="461"/>
        <end position="511"/>
    </location>
</feature>
<organism evidence="2 3">
    <name type="scientific">Dryococelus australis</name>
    <dbReference type="NCBI Taxonomy" id="614101"/>
    <lineage>
        <taxon>Eukaryota</taxon>
        <taxon>Metazoa</taxon>
        <taxon>Ecdysozoa</taxon>
        <taxon>Arthropoda</taxon>
        <taxon>Hexapoda</taxon>
        <taxon>Insecta</taxon>
        <taxon>Pterygota</taxon>
        <taxon>Neoptera</taxon>
        <taxon>Polyneoptera</taxon>
        <taxon>Phasmatodea</taxon>
        <taxon>Verophasmatodea</taxon>
        <taxon>Anareolatae</taxon>
        <taxon>Phasmatidae</taxon>
        <taxon>Eurycanthinae</taxon>
        <taxon>Dryococelus</taxon>
    </lineage>
</organism>
<keyword evidence="3" id="KW-1185">Reference proteome</keyword>
<proteinExistence type="predicted"/>
<evidence type="ECO:0000256" key="1">
    <source>
        <dbReference type="SAM" id="MobiDB-lite"/>
    </source>
</evidence>
<feature type="region of interest" description="Disordered" evidence="1">
    <location>
        <begin position="1"/>
        <end position="34"/>
    </location>
</feature>
<sequence>MKGSGKQENPKNTSRSAASTGTIPACENPGANRPGIEHGLPMWEVISLTTTPLRPLLRQQHITVGELWRRQMPWRGGQGAAHLHDDVDKVVVDGERRVEHTADDVHHAVASLLVLAHYGGASFNELAGVYPEWPAKSCAGLEVPLWLPPRSSRDAILIHFSVYREPNHVVETMSGLQVAVARNAVITCLSEYRKLCYARLAMVAGKGMRVLTPQGTGCHPLVESVADVASDGWVSSGFSSITLHCTPSSLPLPYTSPPSATVAARMYCPPPPPTSPSQTAAKTRNNRSVQPTAQHEQLILKISTDTGKTVSKVRHALTRITPCSRKQHDIGSHLQFQSSPPVGATVAERLACSPTTNAIQVKSPARSPWIFACGDCAGRCRWSAGFLGDLPFPPPFHSGVTPHSPQSPLSALKTSMLRAVQISSLTHIPYPCHRGVERFGRLLTTKSWKSMRVSETRWMLSSARMPRRGKREIPEKTRRPVASSGAIPQVQDSRERPRPGTESGSPRRTDTHAVGVLVDAQAVAAVASLYALVGAEVPRCQALVQHVVEQHGVDPAAAVAVQPRLLLPGNFADSSEDKLNCIHVYKCVLIPVVHTLLDKPRKTVNQ</sequence>
<feature type="compositionally biased region" description="Basic and acidic residues" evidence="1">
    <location>
        <begin position="492"/>
        <end position="511"/>
    </location>
</feature>
<feature type="compositionally biased region" description="Polar residues" evidence="1">
    <location>
        <begin position="278"/>
        <end position="293"/>
    </location>
</feature>
<reference evidence="2 3" key="1">
    <citation type="submission" date="2023-02" db="EMBL/GenBank/DDBJ databases">
        <title>LHISI_Scaffold_Assembly.</title>
        <authorList>
            <person name="Stuart O.P."/>
            <person name="Cleave R."/>
            <person name="Magrath M.J.L."/>
            <person name="Mikheyev A.S."/>
        </authorList>
    </citation>
    <scope>NUCLEOTIDE SEQUENCE [LARGE SCALE GENOMIC DNA]</scope>
    <source>
        <strain evidence="2">Daus_M_001</strain>
        <tissue evidence="2">Leg muscle</tissue>
    </source>
</reference>
<evidence type="ECO:0000313" key="2">
    <source>
        <dbReference type="EMBL" id="KAJ8882686.1"/>
    </source>
</evidence>
<dbReference type="EMBL" id="JARBHB010000005">
    <property type="protein sequence ID" value="KAJ8882686.1"/>
    <property type="molecule type" value="Genomic_DNA"/>
</dbReference>
<name>A0ABQ9HED4_9NEOP</name>
<feature type="region of interest" description="Disordered" evidence="1">
    <location>
        <begin position="271"/>
        <end position="293"/>
    </location>
</feature>
<evidence type="ECO:0000313" key="3">
    <source>
        <dbReference type="Proteomes" id="UP001159363"/>
    </source>
</evidence>
<feature type="compositionally biased region" description="Polar residues" evidence="1">
    <location>
        <begin position="1"/>
        <end position="22"/>
    </location>
</feature>
<dbReference type="Proteomes" id="UP001159363">
    <property type="component" value="Chromosome 4"/>
</dbReference>
<comment type="caution">
    <text evidence="2">The sequence shown here is derived from an EMBL/GenBank/DDBJ whole genome shotgun (WGS) entry which is preliminary data.</text>
</comment>
<protein>
    <submittedName>
        <fullName evidence="2">Uncharacterized protein</fullName>
    </submittedName>
</protein>
<accession>A0ABQ9HED4</accession>
<gene>
    <name evidence="2" type="ORF">PR048_014498</name>
</gene>